<evidence type="ECO:0000256" key="2">
    <source>
        <dbReference type="ARBA" id="ARBA00022670"/>
    </source>
</evidence>
<evidence type="ECO:0000313" key="5">
    <source>
        <dbReference type="EMBL" id="SJZ69678.1"/>
    </source>
</evidence>
<dbReference type="GO" id="GO:0008047">
    <property type="term" value="F:enzyme activator activity"/>
    <property type="evidence" value="ECO:0007669"/>
    <property type="project" value="InterPro"/>
</dbReference>
<keyword evidence="2 5" id="KW-0645">Protease</keyword>
<dbReference type="Gene3D" id="3.40.50.1450">
    <property type="entry name" value="HybD-like"/>
    <property type="match status" value="1"/>
</dbReference>
<dbReference type="InterPro" id="IPR023430">
    <property type="entry name" value="Pept_HybD-like_dom_sf"/>
</dbReference>
<keyword evidence="4" id="KW-0378">Hydrolase</keyword>
<dbReference type="GO" id="GO:0016485">
    <property type="term" value="P:protein processing"/>
    <property type="evidence" value="ECO:0007669"/>
    <property type="project" value="TreeGrafter"/>
</dbReference>
<protein>
    <submittedName>
        <fullName evidence="5">Hydrogenase maturation protease</fullName>
    </submittedName>
</protein>
<dbReference type="SUPFAM" id="SSF53163">
    <property type="entry name" value="HybD-like"/>
    <property type="match status" value="1"/>
</dbReference>
<comment type="similarity">
    <text evidence="1">Belongs to the peptidase A31 family.</text>
</comment>
<evidence type="ECO:0000313" key="6">
    <source>
        <dbReference type="Proteomes" id="UP000189933"/>
    </source>
</evidence>
<dbReference type="RefSeq" id="WP_159071853.1">
    <property type="nucleotide sequence ID" value="NZ_FUXM01000005.1"/>
</dbReference>
<evidence type="ECO:0000256" key="3">
    <source>
        <dbReference type="ARBA" id="ARBA00022750"/>
    </source>
</evidence>
<dbReference type="NCBIfam" id="TIGR00072">
    <property type="entry name" value="hydrog_prot"/>
    <property type="match status" value="1"/>
</dbReference>
<dbReference type="PANTHER" id="PTHR30302:SF1">
    <property type="entry name" value="HYDROGENASE 2 MATURATION PROTEASE"/>
    <property type="match status" value="1"/>
</dbReference>
<dbReference type="Proteomes" id="UP000189933">
    <property type="component" value="Unassembled WGS sequence"/>
</dbReference>
<keyword evidence="6" id="KW-1185">Reference proteome</keyword>
<reference evidence="6" key="1">
    <citation type="submission" date="2017-02" db="EMBL/GenBank/DDBJ databases">
        <authorList>
            <person name="Varghese N."/>
            <person name="Submissions S."/>
        </authorList>
    </citation>
    <scope>NUCLEOTIDE SEQUENCE [LARGE SCALE GENOMIC DNA]</scope>
    <source>
        <strain evidence="6">DSM 16521</strain>
    </source>
</reference>
<sequence length="158" mass="16985">MAKPVVLGLGNPLYRDEGIGIHLLQRLRQSGLASQIKLVDGGTGGLSLLPVIETAAQLLIIDAVNWDKPPGTVGLFSYEQLIQLARPRLSPHQVALADLLALACWRGKLPPDLVLLGIQPADIRPGLELSPQVKAAIPVALEQVYDIIAFYFGAGWHC</sequence>
<dbReference type="Pfam" id="PF01750">
    <property type="entry name" value="HycI"/>
    <property type="match status" value="1"/>
</dbReference>
<accession>A0A1T4MSK8</accession>
<dbReference type="InterPro" id="IPR000671">
    <property type="entry name" value="Peptidase_A31"/>
</dbReference>
<evidence type="ECO:0000256" key="4">
    <source>
        <dbReference type="ARBA" id="ARBA00022801"/>
    </source>
</evidence>
<proteinExistence type="inferred from homology"/>
<organism evidence="5 6">
    <name type="scientific">Carboxydocella sporoproducens DSM 16521</name>
    <dbReference type="NCBI Taxonomy" id="1121270"/>
    <lineage>
        <taxon>Bacteria</taxon>
        <taxon>Bacillati</taxon>
        <taxon>Bacillota</taxon>
        <taxon>Clostridia</taxon>
        <taxon>Eubacteriales</taxon>
        <taxon>Clostridiales Family XVI. Incertae Sedis</taxon>
        <taxon>Carboxydocella</taxon>
    </lineage>
</organism>
<dbReference type="PANTHER" id="PTHR30302">
    <property type="entry name" value="HYDROGENASE 1 MATURATION PROTEASE"/>
    <property type="match status" value="1"/>
</dbReference>
<gene>
    <name evidence="5" type="ORF">SAMN02745885_00681</name>
</gene>
<dbReference type="OrthoDB" id="9794619at2"/>
<dbReference type="GO" id="GO:0004190">
    <property type="term" value="F:aspartic-type endopeptidase activity"/>
    <property type="evidence" value="ECO:0007669"/>
    <property type="project" value="UniProtKB-KW"/>
</dbReference>
<keyword evidence="3" id="KW-0064">Aspartyl protease</keyword>
<dbReference type="EMBL" id="FUXM01000005">
    <property type="protein sequence ID" value="SJZ69678.1"/>
    <property type="molecule type" value="Genomic_DNA"/>
</dbReference>
<evidence type="ECO:0000256" key="1">
    <source>
        <dbReference type="ARBA" id="ARBA00006814"/>
    </source>
</evidence>
<dbReference type="PRINTS" id="PR00446">
    <property type="entry name" value="HYDRGNUPTAKE"/>
</dbReference>
<dbReference type="AlphaFoldDB" id="A0A1T4MSK8"/>
<name>A0A1T4MSK8_9FIRM</name>